<name>A0A017T2K7_9BACT</name>
<keyword evidence="4" id="KW-1185">Reference proteome</keyword>
<dbReference type="eggNOG" id="COG1572">
    <property type="taxonomic scope" value="Bacteria"/>
</dbReference>
<accession>A0A017T2K7</accession>
<keyword evidence="2" id="KW-0472">Membrane</keyword>
<organism evidence="3 4">
    <name type="scientific">Chondromyces apiculatus DSM 436</name>
    <dbReference type="NCBI Taxonomy" id="1192034"/>
    <lineage>
        <taxon>Bacteria</taxon>
        <taxon>Pseudomonadati</taxon>
        <taxon>Myxococcota</taxon>
        <taxon>Polyangia</taxon>
        <taxon>Polyangiales</taxon>
        <taxon>Polyangiaceae</taxon>
        <taxon>Chondromyces</taxon>
    </lineage>
</organism>
<feature type="transmembrane region" description="Helical" evidence="2">
    <location>
        <begin position="606"/>
        <end position="628"/>
    </location>
</feature>
<proteinExistence type="predicted"/>
<dbReference type="AlphaFoldDB" id="A0A017T2K7"/>
<keyword evidence="2" id="KW-1133">Transmembrane helix</keyword>
<evidence type="ECO:0000256" key="2">
    <source>
        <dbReference type="SAM" id="Phobius"/>
    </source>
</evidence>
<feature type="region of interest" description="Disordered" evidence="1">
    <location>
        <begin position="93"/>
        <end position="112"/>
    </location>
</feature>
<dbReference type="STRING" id="1192034.CAP_6303"/>
<sequence length="637" mass="67197">MWVAGEGVRVRRDEVASPLSRGEGNPVWRPGAPVKLAALRGEVVAFQVVVTAGEEPLTGLEIAVGPLAHEGGAPTRLDVERFVQHYVEVRARSRNEERPPESLGWTPGARPADDEVQGWVPDALIPVDGSGTGGEKAAPPGAAGGRALPWPLAVAPRQNGAAWVDVTVPEDAAAGMYRGVVRVGAASAASGELSRIDLELTVVDAVLPYRPVSFFAFYEPYQMGNRLGDKTASGATASEPAVWQLLHRHHVDALPPLTRPEEIARMRAALDGTLFTEAHGYRGPGAGVGPEVLALGTYGDLGNPTPEALARAEALAAQVPAAIKDVFVYAIDEQCDSPRGPAWRKLLRGSPIAGRVKVGHTCHRDPSRQDVDLVMVPANRFEVATARAARAQGTEVWVYNGTLPQAGTFMIDAPITSLMADGWIAASYPVGRWFLWEVGFWHDGNRGGKGPIDPFAQPENFHNNDGDACLGDGMLLYPGTQVGKFAEGSFGLPGVLPSLRLKALRRGIQDAGYAALARAARASEVDAILAKVIPAALDDADVERPATWSREGAAFAAARDALRAMIPAGAVMDQATARQVLADAAAARVARRSGAEGSQGKGKLRVVWLVGAVAASLVVLAAVLAVVAQVRRARRKA</sequence>
<comment type="caution">
    <text evidence="3">The sequence shown here is derived from an EMBL/GenBank/DDBJ whole genome shotgun (WGS) entry which is preliminary data.</text>
</comment>
<dbReference type="EMBL" id="ASRX01000052">
    <property type="protein sequence ID" value="EYF03040.1"/>
    <property type="molecule type" value="Genomic_DNA"/>
</dbReference>
<evidence type="ECO:0000313" key="3">
    <source>
        <dbReference type="EMBL" id="EYF03040.1"/>
    </source>
</evidence>
<reference evidence="3 4" key="1">
    <citation type="submission" date="2013-05" db="EMBL/GenBank/DDBJ databases">
        <title>Genome assembly of Chondromyces apiculatus DSM 436.</title>
        <authorList>
            <person name="Sharma G."/>
            <person name="Khatri I."/>
            <person name="Kaur C."/>
            <person name="Mayilraj S."/>
            <person name="Subramanian S."/>
        </authorList>
    </citation>
    <scope>NUCLEOTIDE SEQUENCE [LARGE SCALE GENOMIC DNA]</scope>
    <source>
        <strain evidence="3 4">DSM 436</strain>
    </source>
</reference>
<evidence type="ECO:0000256" key="1">
    <source>
        <dbReference type="SAM" id="MobiDB-lite"/>
    </source>
</evidence>
<keyword evidence="2" id="KW-0812">Transmembrane</keyword>
<protein>
    <submittedName>
        <fullName evidence="3">Uncharacterized protein</fullName>
    </submittedName>
</protein>
<evidence type="ECO:0000313" key="4">
    <source>
        <dbReference type="Proteomes" id="UP000019678"/>
    </source>
</evidence>
<gene>
    <name evidence="3" type="ORF">CAP_6303</name>
</gene>
<dbReference type="Proteomes" id="UP000019678">
    <property type="component" value="Unassembled WGS sequence"/>
</dbReference>